<gene>
    <name evidence="9" type="ORF">FA13DRAFT_1618839</name>
</gene>
<dbReference type="Pfam" id="PF00226">
    <property type="entry name" value="DnaJ"/>
    <property type="match status" value="1"/>
</dbReference>
<comment type="function">
    <text evidence="1">Required for the first step of diphthamide biosynthesis, the transfer of 3-amino-3-carboxypropyl from S-adenosyl-L-methionine to a histidine residue. Diphthamide is a post-translational modification of histidine which occurs in elongation factor 2.</text>
</comment>
<feature type="domain" description="DPH-type MB" evidence="8">
    <location>
        <begin position="87"/>
        <end position="153"/>
    </location>
</feature>
<dbReference type="PRINTS" id="PR00625">
    <property type="entry name" value="JDOMAIN"/>
</dbReference>
<dbReference type="SMART" id="SM00271">
    <property type="entry name" value="DnaJ"/>
    <property type="match status" value="1"/>
</dbReference>
<evidence type="ECO:0000313" key="9">
    <source>
        <dbReference type="EMBL" id="TEB39786.1"/>
    </source>
</evidence>
<dbReference type="PROSITE" id="PS50076">
    <property type="entry name" value="DNAJ_2"/>
    <property type="match status" value="1"/>
</dbReference>
<protein>
    <recommendedName>
        <fullName evidence="3">Diphthamide biosynthesis protein 4</fullName>
    </recommendedName>
</protein>
<dbReference type="Gene3D" id="3.10.660.10">
    <property type="entry name" value="DPH Zinc finger"/>
    <property type="match status" value="1"/>
</dbReference>
<evidence type="ECO:0000256" key="6">
    <source>
        <dbReference type="ARBA" id="ARBA00023004"/>
    </source>
</evidence>
<proteinExistence type="inferred from homology"/>
<reference evidence="9 10" key="1">
    <citation type="journal article" date="2019" name="Nat. Ecol. Evol.">
        <title>Megaphylogeny resolves global patterns of mushroom evolution.</title>
        <authorList>
            <person name="Varga T."/>
            <person name="Krizsan K."/>
            <person name="Foldi C."/>
            <person name="Dima B."/>
            <person name="Sanchez-Garcia M."/>
            <person name="Sanchez-Ramirez S."/>
            <person name="Szollosi G.J."/>
            <person name="Szarkandi J.G."/>
            <person name="Papp V."/>
            <person name="Albert L."/>
            <person name="Andreopoulos W."/>
            <person name="Angelini C."/>
            <person name="Antonin V."/>
            <person name="Barry K.W."/>
            <person name="Bougher N.L."/>
            <person name="Buchanan P."/>
            <person name="Buyck B."/>
            <person name="Bense V."/>
            <person name="Catcheside P."/>
            <person name="Chovatia M."/>
            <person name="Cooper J."/>
            <person name="Damon W."/>
            <person name="Desjardin D."/>
            <person name="Finy P."/>
            <person name="Geml J."/>
            <person name="Haridas S."/>
            <person name="Hughes K."/>
            <person name="Justo A."/>
            <person name="Karasinski D."/>
            <person name="Kautmanova I."/>
            <person name="Kiss B."/>
            <person name="Kocsube S."/>
            <person name="Kotiranta H."/>
            <person name="LaButti K.M."/>
            <person name="Lechner B.E."/>
            <person name="Liimatainen K."/>
            <person name="Lipzen A."/>
            <person name="Lukacs Z."/>
            <person name="Mihaltcheva S."/>
            <person name="Morgado L.N."/>
            <person name="Niskanen T."/>
            <person name="Noordeloos M.E."/>
            <person name="Ohm R.A."/>
            <person name="Ortiz-Santana B."/>
            <person name="Ovrebo C."/>
            <person name="Racz N."/>
            <person name="Riley R."/>
            <person name="Savchenko A."/>
            <person name="Shiryaev A."/>
            <person name="Soop K."/>
            <person name="Spirin V."/>
            <person name="Szebenyi C."/>
            <person name="Tomsovsky M."/>
            <person name="Tulloss R.E."/>
            <person name="Uehling J."/>
            <person name="Grigoriev I.V."/>
            <person name="Vagvolgyi C."/>
            <person name="Papp T."/>
            <person name="Martin F.M."/>
            <person name="Miettinen O."/>
            <person name="Hibbett D.S."/>
            <person name="Nagy L.G."/>
        </authorList>
    </citation>
    <scope>NUCLEOTIDE SEQUENCE [LARGE SCALE GENOMIC DNA]</scope>
    <source>
        <strain evidence="9 10">FP101781</strain>
    </source>
</reference>
<evidence type="ECO:0000313" key="10">
    <source>
        <dbReference type="Proteomes" id="UP000298030"/>
    </source>
</evidence>
<evidence type="ECO:0000256" key="1">
    <source>
        <dbReference type="ARBA" id="ARBA00003474"/>
    </source>
</evidence>
<keyword evidence="4" id="KW-0479">Metal-binding</keyword>
<evidence type="ECO:0000256" key="2">
    <source>
        <dbReference type="ARBA" id="ARBA00006169"/>
    </source>
</evidence>
<name>A0A4Y7U041_COPMI</name>
<dbReference type="GO" id="GO:0008198">
    <property type="term" value="F:ferrous iron binding"/>
    <property type="evidence" value="ECO:0007669"/>
    <property type="project" value="TreeGrafter"/>
</dbReference>
<evidence type="ECO:0000256" key="5">
    <source>
        <dbReference type="ARBA" id="ARBA00022833"/>
    </source>
</evidence>
<dbReference type="Gene3D" id="1.10.287.110">
    <property type="entry name" value="DnaJ domain"/>
    <property type="match status" value="1"/>
</dbReference>
<comment type="similarity">
    <text evidence="2">Belongs to the DPH4 family.</text>
</comment>
<dbReference type="PROSITE" id="PS51074">
    <property type="entry name" value="DPH_MB"/>
    <property type="match status" value="1"/>
</dbReference>
<dbReference type="GO" id="GO:0017183">
    <property type="term" value="P:protein histidyl modification to diphthamide"/>
    <property type="evidence" value="ECO:0007669"/>
    <property type="project" value="UniProtKB-UniPathway"/>
</dbReference>
<dbReference type="InterPro" id="IPR036671">
    <property type="entry name" value="DPH_MB_sf"/>
</dbReference>
<keyword evidence="10" id="KW-1185">Reference proteome</keyword>
<dbReference type="InterPro" id="IPR007872">
    <property type="entry name" value="DPH_MB_dom"/>
</dbReference>
<sequence length="166" mass="18620">SLDHYQVLSVPHDASVQEIKAAYHRALLQHHPDKQNALRGSRSSSESIEISVIKRAYETLVSPEKRGEYDVFRRRKDRIGRAAGPRPAQVISLEEWISVGSGGNGDEEEEEEGPWRYPCRCSGFYEISVSMMERGVHLVGCSSCSEVVWAGYELQGMSSFKMACII</sequence>
<dbReference type="GO" id="GO:0001671">
    <property type="term" value="F:ATPase activator activity"/>
    <property type="evidence" value="ECO:0007669"/>
    <property type="project" value="TreeGrafter"/>
</dbReference>
<feature type="domain" description="J" evidence="7">
    <location>
        <begin position="3"/>
        <end position="73"/>
    </location>
</feature>
<evidence type="ECO:0000256" key="3">
    <source>
        <dbReference type="ARBA" id="ARBA00021797"/>
    </source>
</evidence>
<keyword evidence="5" id="KW-0862">Zinc</keyword>
<dbReference type="Pfam" id="PF05207">
    <property type="entry name" value="Zn_ribbon_CSL"/>
    <property type="match status" value="1"/>
</dbReference>
<evidence type="ECO:0000259" key="8">
    <source>
        <dbReference type="PROSITE" id="PS51074"/>
    </source>
</evidence>
<dbReference type="Proteomes" id="UP000298030">
    <property type="component" value="Unassembled WGS sequence"/>
</dbReference>
<comment type="caution">
    <text evidence="9">The sequence shown here is derived from an EMBL/GenBank/DDBJ whole genome shotgun (WGS) entry which is preliminary data.</text>
</comment>
<organism evidence="9 10">
    <name type="scientific">Coprinellus micaceus</name>
    <name type="common">Glistening ink-cap mushroom</name>
    <name type="synonym">Coprinus micaceus</name>
    <dbReference type="NCBI Taxonomy" id="71717"/>
    <lineage>
        <taxon>Eukaryota</taxon>
        <taxon>Fungi</taxon>
        <taxon>Dikarya</taxon>
        <taxon>Basidiomycota</taxon>
        <taxon>Agaricomycotina</taxon>
        <taxon>Agaricomycetes</taxon>
        <taxon>Agaricomycetidae</taxon>
        <taxon>Agaricales</taxon>
        <taxon>Agaricineae</taxon>
        <taxon>Psathyrellaceae</taxon>
        <taxon>Coprinellus</taxon>
    </lineage>
</organism>
<dbReference type="UniPathway" id="UPA00559"/>
<evidence type="ECO:0000256" key="4">
    <source>
        <dbReference type="ARBA" id="ARBA00022723"/>
    </source>
</evidence>
<dbReference type="CDD" id="cd06257">
    <property type="entry name" value="DnaJ"/>
    <property type="match status" value="1"/>
</dbReference>
<accession>A0A4Y7U041</accession>
<dbReference type="OrthoDB" id="445556at2759"/>
<dbReference type="InterPro" id="IPR001623">
    <property type="entry name" value="DnaJ_domain"/>
</dbReference>
<dbReference type="SUPFAM" id="SSF46565">
    <property type="entry name" value="Chaperone J-domain"/>
    <property type="match status" value="1"/>
</dbReference>
<dbReference type="PANTHER" id="PTHR45255">
    <property type="entry name" value="DNAJ HOMOLOG SUBFAMILY C MEMBER 24"/>
    <property type="match status" value="1"/>
</dbReference>
<feature type="non-terminal residue" evidence="9">
    <location>
        <position position="1"/>
    </location>
</feature>
<dbReference type="STRING" id="71717.A0A4Y7U041"/>
<dbReference type="InterPro" id="IPR036869">
    <property type="entry name" value="J_dom_sf"/>
</dbReference>
<dbReference type="AlphaFoldDB" id="A0A4Y7U041"/>
<dbReference type="SUPFAM" id="SSF144217">
    <property type="entry name" value="CSL zinc finger"/>
    <property type="match status" value="1"/>
</dbReference>
<dbReference type="EMBL" id="QPFP01000001">
    <property type="protein sequence ID" value="TEB39786.1"/>
    <property type="molecule type" value="Genomic_DNA"/>
</dbReference>
<keyword evidence="6" id="KW-0408">Iron</keyword>
<evidence type="ECO:0000259" key="7">
    <source>
        <dbReference type="PROSITE" id="PS50076"/>
    </source>
</evidence>
<dbReference type="PANTHER" id="PTHR45255:SF1">
    <property type="entry name" value="DNAJ HOMOLOG SUBFAMILY C MEMBER 24"/>
    <property type="match status" value="1"/>
</dbReference>